<keyword evidence="2" id="KW-1185">Reference proteome</keyword>
<proteinExistence type="predicted"/>
<comment type="caution">
    <text evidence="1">The sequence shown here is derived from an EMBL/GenBank/DDBJ whole genome shotgun (WGS) entry which is preliminary data.</text>
</comment>
<reference evidence="1 2" key="1">
    <citation type="submission" date="2024-03" db="EMBL/GenBank/DDBJ databases">
        <title>YIM 134122 draft genome.</title>
        <authorList>
            <person name="Zuo S."/>
            <person name="Xiong L."/>
        </authorList>
    </citation>
    <scope>NUCLEOTIDE SEQUENCE [LARGE SCALE GENOMIC DNA]</scope>
    <source>
        <strain evidence="1 2">YIM 134122</strain>
    </source>
</reference>
<evidence type="ECO:0000313" key="2">
    <source>
        <dbReference type="Proteomes" id="UP001425155"/>
    </source>
</evidence>
<organism evidence="1 2">
    <name type="scientific">Leifsonia stereocauli</name>
    <dbReference type="NCBI Taxonomy" id="3134136"/>
    <lineage>
        <taxon>Bacteria</taxon>
        <taxon>Bacillati</taxon>
        <taxon>Actinomycetota</taxon>
        <taxon>Actinomycetes</taxon>
        <taxon>Micrococcales</taxon>
        <taxon>Microbacteriaceae</taxon>
        <taxon>Leifsonia</taxon>
    </lineage>
</organism>
<evidence type="ECO:0000313" key="1">
    <source>
        <dbReference type="EMBL" id="MEN1945140.1"/>
    </source>
</evidence>
<dbReference type="Proteomes" id="UP001425155">
    <property type="component" value="Unassembled WGS sequence"/>
</dbReference>
<dbReference type="EMBL" id="JBCLVG010000001">
    <property type="protein sequence ID" value="MEN1945140.1"/>
    <property type="molecule type" value="Genomic_DNA"/>
</dbReference>
<accession>A0ABU9VZH6</accession>
<name>A0ABU9VZH6_9MICO</name>
<sequence length="55" mass="6191">MEYVIEFDTKPQLVGTFHSQAEAEDAAERIAAHRGVSSWRVRQVFNGAMALAELR</sequence>
<gene>
    <name evidence="1" type="ORF">WJX64_01120</name>
</gene>
<protein>
    <submittedName>
        <fullName evidence="1">SPOR domain-containing protein</fullName>
    </submittedName>
</protein>
<dbReference type="RefSeq" id="WP_157497834.1">
    <property type="nucleotide sequence ID" value="NZ_JBCAUN010000001.1"/>
</dbReference>